<dbReference type="GO" id="GO:0071949">
    <property type="term" value="F:FAD binding"/>
    <property type="evidence" value="ECO:0007669"/>
    <property type="project" value="InterPro"/>
</dbReference>
<evidence type="ECO:0000256" key="1">
    <source>
        <dbReference type="ARBA" id="ARBA00001974"/>
    </source>
</evidence>
<keyword evidence="2" id="KW-0285">Flavoprotein</keyword>
<dbReference type="InterPro" id="IPR050641">
    <property type="entry name" value="RIFMO-like"/>
</dbReference>
<evidence type="ECO:0000313" key="5">
    <source>
        <dbReference type="Proteomes" id="UP000182987"/>
    </source>
</evidence>
<dbReference type="SUPFAM" id="SSF51905">
    <property type="entry name" value="FAD/NAD(P)-binding domain"/>
    <property type="match status" value="1"/>
</dbReference>
<name>A0A0G9H7V6_9GAMM</name>
<dbReference type="EMBL" id="CP017480">
    <property type="protein sequence ID" value="APG06238.1"/>
    <property type="molecule type" value="Genomic_DNA"/>
</dbReference>
<keyword evidence="3" id="KW-0274">FAD</keyword>
<dbReference type="RefSeq" id="WP_046968755.1">
    <property type="nucleotide sequence ID" value="NZ_CP017480.1"/>
</dbReference>
<dbReference type="KEGG" id="lrz:BJI69_21570"/>
<dbReference type="PATRIC" id="fig|1440763.5.peg.3300"/>
<dbReference type="STRING" id="1440763.BJI69_21570"/>
<dbReference type="InterPro" id="IPR036188">
    <property type="entry name" value="FAD/NAD-bd_sf"/>
</dbReference>
<evidence type="ECO:0000313" key="4">
    <source>
        <dbReference type="EMBL" id="APG06238.1"/>
    </source>
</evidence>
<organism evidence="4 5">
    <name type="scientific">Luteibacter rhizovicinus DSM 16549</name>
    <dbReference type="NCBI Taxonomy" id="1440763"/>
    <lineage>
        <taxon>Bacteria</taxon>
        <taxon>Pseudomonadati</taxon>
        <taxon>Pseudomonadota</taxon>
        <taxon>Gammaproteobacteria</taxon>
        <taxon>Lysobacterales</taxon>
        <taxon>Rhodanobacteraceae</taxon>
        <taxon>Luteibacter</taxon>
    </lineage>
</organism>
<sequence>MSQPPVLIVGAGPTGLAAALFLDVHGVKARIVDAALQPAAHSRALVVNPRTLDLLAGTGVTERMLAEGRRIRGVRFHENGKVLATVEAESMHPRYGLTVLSQERSEALLTEALLARNIPIERGLRAGCVGQDDNEVRVALNGASDGERGYAAVFAADGARSDFRGTLEIGFSGSSYPEPWPLYDVPLETPLDRDHAHILFYPEGMIFLLALNDEIWRVISNLPNPLARLPTGTVSSEPIWESSFHVAHRVADRCAIDRIALGGDAAHVHSPVGARGMNLGIEDAAAFAMYFTAPGANPMDALERYHRERHAVHKGVVRRVHAVTAMARSSNHLVASFRHTALPWMSRMPALSERVLRTVAGLDHPAPAP</sequence>
<protein>
    <submittedName>
        <fullName evidence="4">Uncharacterized protein</fullName>
    </submittedName>
</protein>
<dbReference type="PRINTS" id="PR00420">
    <property type="entry name" value="RNGMNOXGNASE"/>
</dbReference>
<dbReference type="GO" id="GO:0016709">
    <property type="term" value="F:oxidoreductase activity, acting on paired donors, with incorporation or reduction of molecular oxygen, NAD(P)H as one donor, and incorporation of one atom of oxygen"/>
    <property type="evidence" value="ECO:0007669"/>
    <property type="project" value="UniProtKB-ARBA"/>
</dbReference>
<dbReference type="Gene3D" id="3.50.50.60">
    <property type="entry name" value="FAD/NAD(P)-binding domain"/>
    <property type="match status" value="1"/>
</dbReference>
<evidence type="ECO:0000256" key="3">
    <source>
        <dbReference type="ARBA" id="ARBA00022827"/>
    </source>
</evidence>
<dbReference type="AlphaFoldDB" id="A0A0G9H7V6"/>
<reference evidence="5" key="1">
    <citation type="submission" date="2016-09" db="EMBL/GenBank/DDBJ databases">
        <authorList>
            <person name="Lysoe E."/>
        </authorList>
    </citation>
    <scope>NUCLEOTIDE SEQUENCE [LARGE SCALE GENOMIC DNA]</scope>
    <source>
        <strain evidence="5">LJ96T</strain>
    </source>
</reference>
<accession>A0A0G9H7V6</accession>
<dbReference type="Proteomes" id="UP000182987">
    <property type="component" value="Chromosome"/>
</dbReference>
<evidence type="ECO:0000256" key="2">
    <source>
        <dbReference type="ARBA" id="ARBA00022630"/>
    </source>
</evidence>
<gene>
    <name evidence="4" type="ORF">BJI69_21570</name>
</gene>
<dbReference type="Pfam" id="PF01494">
    <property type="entry name" value="FAD_binding_3"/>
    <property type="match status" value="2"/>
</dbReference>
<keyword evidence="5" id="KW-1185">Reference proteome</keyword>
<comment type="cofactor">
    <cofactor evidence="1">
        <name>FAD</name>
        <dbReference type="ChEBI" id="CHEBI:57692"/>
    </cofactor>
</comment>
<dbReference type="PANTHER" id="PTHR43004:SF19">
    <property type="entry name" value="BINDING MONOOXYGENASE, PUTATIVE (JCVI)-RELATED"/>
    <property type="match status" value="1"/>
</dbReference>
<dbReference type="Gene3D" id="3.30.70.2450">
    <property type="match status" value="1"/>
</dbReference>
<dbReference type="PANTHER" id="PTHR43004">
    <property type="entry name" value="TRK SYSTEM POTASSIUM UPTAKE PROTEIN"/>
    <property type="match status" value="1"/>
</dbReference>
<proteinExistence type="predicted"/>
<dbReference type="InterPro" id="IPR002938">
    <property type="entry name" value="FAD-bd"/>
</dbReference>